<reference evidence="1" key="1">
    <citation type="submission" date="2023-04" db="EMBL/GenBank/DDBJ databases">
        <title>Draft Genome sequencing of Naganishia species isolated from polar environments using Oxford Nanopore Technology.</title>
        <authorList>
            <person name="Leo P."/>
            <person name="Venkateswaran K."/>
        </authorList>
    </citation>
    <scope>NUCLEOTIDE SEQUENCE</scope>
    <source>
        <strain evidence="1">MNA-CCFEE 5423</strain>
    </source>
</reference>
<organism evidence="1 2">
    <name type="scientific">Naganishia friedmannii</name>
    <dbReference type="NCBI Taxonomy" id="89922"/>
    <lineage>
        <taxon>Eukaryota</taxon>
        <taxon>Fungi</taxon>
        <taxon>Dikarya</taxon>
        <taxon>Basidiomycota</taxon>
        <taxon>Agaricomycotina</taxon>
        <taxon>Tremellomycetes</taxon>
        <taxon>Filobasidiales</taxon>
        <taxon>Filobasidiaceae</taxon>
        <taxon>Naganishia</taxon>
    </lineage>
</organism>
<comment type="caution">
    <text evidence="1">The sequence shown here is derived from an EMBL/GenBank/DDBJ whole genome shotgun (WGS) entry which is preliminary data.</text>
</comment>
<sequence>MGTKKAATLPQTSSIIKATPPDPPENPSGSVAFNPHDDSEPIIVFFDNPEDSDYVYDEADRDEEDVHRSMQVIKQMKALNLKWKKVVKKRFRGRGRKLFEDKHPRTKQRDFKGLKDRIARGCIVPEPLSPSDIIVIDSDEDGMHEEGAALLAEDGTTPEVVGVSPLESAVIMTWVQSQEGNDAAGGGEELALDLQMDELADGNPDEQEEVEVEVEEDRERSFQVG</sequence>
<protein>
    <submittedName>
        <fullName evidence="1">Uncharacterized protein</fullName>
    </submittedName>
</protein>
<name>A0ACC2V0F7_9TREE</name>
<evidence type="ECO:0000313" key="2">
    <source>
        <dbReference type="Proteomes" id="UP001227268"/>
    </source>
</evidence>
<accession>A0ACC2V0F7</accession>
<dbReference type="Proteomes" id="UP001227268">
    <property type="component" value="Unassembled WGS sequence"/>
</dbReference>
<dbReference type="EMBL" id="JASBWT010000037">
    <property type="protein sequence ID" value="KAJ9092563.1"/>
    <property type="molecule type" value="Genomic_DNA"/>
</dbReference>
<keyword evidence="2" id="KW-1185">Reference proteome</keyword>
<proteinExistence type="predicted"/>
<gene>
    <name evidence="1" type="ORF">QFC21_006794</name>
</gene>
<evidence type="ECO:0000313" key="1">
    <source>
        <dbReference type="EMBL" id="KAJ9092563.1"/>
    </source>
</evidence>